<gene>
    <name evidence="1" type="ORF">C7B09_21095</name>
</gene>
<protein>
    <submittedName>
        <fullName evidence="1">Uncharacterized protein</fullName>
    </submittedName>
</protein>
<dbReference type="EMBL" id="PYQT01000032">
    <property type="protein sequence ID" value="PSY39341.1"/>
    <property type="molecule type" value="Genomic_DNA"/>
</dbReference>
<dbReference type="Proteomes" id="UP000240382">
    <property type="component" value="Unassembled WGS sequence"/>
</dbReference>
<proteinExistence type="predicted"/>
<evidence type="ECO:0000313" key="2">
    <source>
        <dbReference type="Proteomes" id="UP000240382"/>
    </source>
</evidence>
<keyword evidence="2" id="KW-1185">Reference proteome</keyword>
<accession>A0ABX5HCH8</accession>
<name>A0ABX5HCH8_ESCAL</name>
<evidence type="ECO:0000313" key="1">
    <source>
        <dbReference type="EMBL" id="PSY39341.1"/>
    </source>
</evidence>
<reference evidence="1 2" key="1">
    <citation type="submission" date="2018-03" db="EMBL/GenBank/DDBJ databases">
        <title>Whole Genome Sequencing of Escherichia coli isolates from wildlife.</title>
        <authorList>
            <person name="Whitehouse C.A."/>
            <person name="Lacher D.W."/>
            <person name="Mammel M.K."/>
            <person name="Barnaba T."/>
            <person name="Lorch J.M."/>
        </authorList>
    </citation>
    <scope>NUCLEOTIDE SEQUENCE [LARGE SCALE GENOMIC DNA]</scope>
    <source>
        <strain evidence="1 2">20507-2</strain>
    </source>
</reference>
<comment type="caution">
    <text evidence="1">The sequence shown here is derived from an EMBL/GenBank/DDBJ whole genome shotgun (WGS) entry which is preliminary data.</text>
</comment>
<sequence>MGVEYLLPVRATNSGLENTKKPDDQSVFLCLSFSCTSVFPPSFEGFFFQFFIGDCFMAGLMWG</sequence>
<organism evidence="1 2">
    <name type="scientific">Escherichia albertii</name>
    <dbReference type="NCBI Taxonomy" id="208962"/>
    <lineage>
        <taxon>Bacteria</taxon>
        <taxon>Pseudomonadati</taxon>
        <taxon>Pseudomonadota</taxon>
        <taxon>Gammaproteobacteria</taxon>
        <taxon>Enterobacterales</taxon>
        <taxon>Enterobacteriaceae</taxon>
        <taxon>Escherichia</taxon>
    </lineage>
</organism>